<dbReference type="InterPro" id="IPR036610">
    <property type="entry name" value="PEBP-like_sf"/>
</dbReference>
<comment type="caution">
    <text evidence="4">The sequence shown here is derived from an EMBL/GenBank/DDBJ whole genome shotgun (WGS) entry which is preliminary data.</text>
</comment>
<dbReference type="PANTHER" id="PTHR30289:SF1">
    <property type="entry name" value="PEBP (PHOSPHATIDYLETHANOLAMINE-BINDING PROTEIN) FAMILY PROTEIN"/>
    <property type="match status" value="1"/>
</dbReference>
<reference evidence="4 5" key="1">
    <citation type="submission" date="2022-11" db="EMBL/GenBank/DDBJ databases">
        <title>Viruses from the air-sea interface of a natural surface slick.</title>
        <authorList>
            <person name="Rahlff J."/>
            <person name="Holmfeldt K."/>
        </authorList>
    </citation>
    <scope>NUCLEOTIDE SEQUENCE [LARGE SCALE GENOMIC DNA]</scope>
    <source>
        <strain evidence="4 5">SMS4</strain>
    </source>
</reference>
<dbReference type="PANTHER" id="PTHR30289">
    <property type="entry name" value="UNCHARACTERIZED PROTEIN YBCL-RELATED"/>
    <property type="match status" value="1"/>
</dbReference>
<organism evidence="4 5">
    <name type="scientific">Rheinheimera baltica</name>
    <dbReference type="NCBI Taxonomy" id="67576"/>
    <lineage>
        <taxon>Bacteria</taxon>
        <taxon>Pseudomonadati</taxon>
        <taxon>Pseudomonadota</taxon>
        <taxon>Gammaproteobacteria</taxon>
        <taxon>Chromatiales</taxon>
        <taxon>Chromatiaceae</taxon>
        <taxon>Rheinheimera</taxon>
    </lineage>
</organism>
<dbReference type="Gene3D" id="3.90.280.10">
    <property type="entry name" value="PEBP-like"/>
    <property type="match status" value="1"/>
</dbReference>
<dbReference type="Pfam" id="PF01161">
    <property type="entry name" value="PBP"/>
    <property type="match status" value="1"/>
</dbReference>
<dbReference type="PROSITE" id="PS51257">
    <property type="entry name" value="PROKAR_LIPOPROTEIN"/>
    <property type="match status" value="1"/>
</dbReference>
<feature type="domain" description="YHYH" evidence="3">
    <location>
        <begin position="273"/>
        <end position="373"/>
    </location>
</feature>
<dbReference type="InterPro" id="IPR025924">
    <property type="entry name" value="YHYH_dom"/>
</dbReference>
<dbReference type="SUPFAM" id="SSF49777">
    <property type="entry name" value="PEBP-like"/>
    <property type="match status" value="1"/>
</dbReference>
<accession>A0ABT9I432</accession>
<evidence type="ECO:0000313" key="4">
    <source>
        <dbReference type="EMBL" id="MDP5138137.1"/>
    </source>
</evidence>
<evidence type="ECO:0000256" key="1">
    <source>
        <dbReference type="SAM" id="MobiDB-lite"/>
    </source>
</evidence>
<feature type="region of interest" description="Disordered" evidence="1">
    <location>
        <begin position="424"/>
        <end position="444"/>
    </location>
</feature>
<dbReference type="RefSeq" id="WP_305977299.1">
    <property type="nucleotide sequence ID" value="NZ_JAPJDZ010000102.1"/>
</dbReference>
<keyword evidence="5" id="KW-1185">Reference proteome</keyword>
<dbReference type="EMBL" id="JAPJDZ010000102">
    <property type="protein sequence ID" value="MDP5138137.1"/>
    <property type="molecule type" value="Genomic_DNA"/>
</dbReference>
<name>A0ABT9I432_9GAMM</name>
<dbReference type="Pfam" id="PF14240">
    <property type="entry name" value="YHYH"/>
    <property type="match status" value="1"/>
</dbReference>
<feature type="chain" id="PRO_5045645149" evidence="2">
    <location>
        <begin position="26"/>
        <end position="724"/>
    </location>
</feature>
<keyword evidence="2" id="KW-0732">Signal</keyword>
<dbReference type="CDD" id="cd00865">
    <property type="entry name" value="PEBP_bact_arch"/>
    <property type="match status" value="1"/>
</dbReference>
<evidence type="ECO:0000256" key="2">
    <source>
        <dbReference type="SAM" id="SignalP"/>
    </source>
</evidence>
<sequence>MMKTMNAVWLSALCCLMLTACDSQSSQVNEQGFTLDSPAVGDDGKLPMVYTCDGKGISPPLNWHGAPTDTQYYALIMDHEAPEGMHWYWTLYNIPASKTHIDAGETLGDVGSNSVNNVNQYAPPCSKGPGVKRYTYTLYALSAPVIVNPNATVDRATLLNAIKDITLGSASMSVTYERRGRGGDRPKPNRKPEPNDQTSLNSAYLTANVDSPRCTQIKQSISQAGFGESVSVTCDENYAYVASSTYPEHEMMTGITSTNEQIPVPAKDYVAPIKLHPKKAQSVTTIDAAVGVAVNGVPIYDYSSQGELDVNNYDEQHDTVVLGQLDICGGHAGRGDDYHYHAAPTCMIDAMENQGSDAIIGWGYDGYPLYGNNNPDGSPIAKGELDVCNGQSDPTFGYRYQTSTTPPYIIQCLVGEVDTSRLPRVAPLNGDTQGIRADLRPPRGSVENLTHTIAEDGSRTMRYSYKGEEYFTTYRPAREGKDCYEFTQKTISNGGKVETGTFCRGSLPNKHTATTTKQNANPEITGEHHFKLEAWADNWFSAYIGEQLLIEDSVPITTERSFNAESITFSANYPIELNLIIKDFKQNDTGLEYIGARNQQMGDGGFIMQITDTDTQRVVGVSDKAFKCEVLHKAPLNKLCEGEANPVAGEGYCTFMAKEAPEGWLKSDFDYSGWPNAIEHDSASVGPKDGYDDIVWDESAKFIWGEDLETDNTLICKATIVQPK</sequence>
<protein>
    <submittedName>
        <fullName evidence="4">YHYH protein</fullName>
    </submittedName>
</protein>
<feature type="compositionally biased region" description="Basic and acidic residues" evidence="1">
    <location>
        <begin position="176"/>
        <end position="194"/>
    </location>
</feature>
<feature type="region of interest" description="Disordered" evidence="1">
    <location>
        <begin position="173"/>
        <end position="199"/>
    </location>
</feature>
<evidence type="ECO:0000313" key="5">
    <source>
        <dbReference type="Proteomes" id="UP001231109"/>
    </source>
</evidence>
<evidence type="ECO:0000259" key="3">
    <source>
        <dbReference type="Pfam" id="PF14240"/>
    </source>
</evidence>
<dbReference type="InterPro" id="IPR008914">
    <property type="entry name" value="PEBP"/>
</dbReference>
<proteinExistence type="predicted"/>
<dbReference type="Proteomes" id="UP001231109">
    <property type="component" value="Unassembled WGS sequence"/>
</dbReference>
<feature type="signal peptide" evidence="2">
    <location>
        <begin position="1"/>
        <end position="25"/>
    </location>
</feature>
<gene>
    <name evidence="4" type="ORF">ORJ04_19500</name>
</gene>
<dbReference type="InterPro" id="IPR005247">
    <property type="entry name" value="YbhB_YbcL/LppC-like"/>
</dbReference>